<organism evidence="2 3">
    <name type="scientific">Paramecium sonneborni</name>
    <dbReference type="NCBI Taxonomy" id="65129"/>
    <lineage>
        <taxon>Eukaryota</taxon>
        <taxon>Sar</taxon>
        <taxon>Alveolata</taxon>
        <taxon>Ciliophora</taxon>
        <taxon>Intramacronucleata</taxon>
        <taxon>Oligohymenophorea</taxon>
        <taxon>Peniculida</taxon>
        <taxon>Parameciidae</taxon>
        <taxon>Paramecium</taxon>
    </lineage>
</organism>
<keyword evidence="3" id="KW-1185">Reference proteome</keyword>
<dbReference type="OrthoDB" id="289543at2759"/>
<proteinExistence type="predicted"/>
<evidence type="ECO:0000256" key="1">
    <source>
        <dbReference type="SAM" id="MobiDB-lite"/>
    </source>
</evidence>
<reference evidence="2" key="1">
    <citation type="submission" date="2021-01" db="EMBL/GenBank/DDBJ databases">
        <authorList>
            <consortium name="Genoscope - CEA"/>
            <person name="William W."/>
        </authorList>
    </citation>
    <scope>NUCLEOTIDE SEQUENCE</scope>
</reference>
<comment type="caution">
    <text evidence="2">The sequence shown here is derived from an EMBL/GenBank/DDBJ whole genome shotgun (WGS) entry which is preliminary data.</text>
</comment>
<dbReference type="Proteomes" id="UP000692954">
    <property type="component" value="Unassembled WGS sequence"/>
</dbReference>
<sequence>MRRPNSSQKPNQTQNFNQTIKSSGVFENNEQERMKQTQMDKVRQDVRKKQEELHLKQLEFKIIEAMDMKEINTMLLERNAIVFQQIKEIFDEGQVKEPDIKIDLNQVDVRKPRIDNYGKRYVEQAKNIYKKPNPTEIKDLVEQFNQNTRLQGSKQVESFQRLHMEYYKTYATFLQSQPTVEQNRKQLIQELGEVHELLSVLNNAPTYEKPAIWNKQPLPEDDKMIVDDIVNKNIRQIQNKYDFSIHDFENEGVLEEVKDYIRNKYFKGIDHSK</sequence>
<feature type="compositionally biased region" description="Polar residues" evidence="1">
    <location>
        <begin position="1"/>
        <end position="28"/>
    </location>
</feature>
<dbReference type="AlphaFoldDB" id="A0A8S1MUY6"/>
<name>A0A8S1MUY6_9CILI</name>
<accession>A0A8S1MUY6</accession>
<evidence type="ECO:0000313" key="3">
    <source>
        <dbReference type="Proteomes" id="UP000692954"/>
    </source>
</evidence>
<protein>
    <submittedName>
        <fullName evidence="2">Uncharacterized protein</fullName>
    </submittedName>
</protein>
<gene>
    <name evidence="2" type="ORF">PSON_ATCC_30995.1.T0450116</name>
</gene>
<evidence type="ECO:0000313" key="2">
    <source>
        <dbReference type="EMBL" id="CAD8083499.1"/>
    </source>
</evidence>
<feature type="region of interest" description="Disordered" evidence="1">
    <location>
        <begin position="1"/>
        <end position="36"/>
    </location>
</feature>
<dbReference type="EMBL" id="CAJJDN010000045">
    <property type="protein sequence ID" value="CAD8083499.1"/>
    <property type="molecule type" value="Genomic_DNA"/>
</dbReference>